<feature type="domain" description="ABC transmembrane type-1" evidence="8">
    <location>
        <begin position="69"/>
        <end position="260"/>
    </location>
</feature>
<comment type="similarity">
    <text evidence="7">Belongs to the binding-protein-dependent transport system permease family.</text>
</comment>
<reference evidence="9 10" key="1">
    <citation type="submission" date="2022-12" db="EMBL/GenBank/DDBJ databases">
        <title>Draft genome sequence of Paenibacillus sp. dW9.</title>
        <authorList>
            <person name="Choi E.-W."/>
            <person name="Kim D.-U."/>
        </authorList>
    </citation>
    <scope>NUCLEOTIDE SEQUENCE [LARGE SCALE GENOMIC DNA]</scope>
    <source>
        <strain evidence="10">dW9</strain>
    </source>
</reference>
<name>A0ABT4QFL4_9BACL</name>
<keyword evidence="10" id="KW-1185">Reference proteome</keyword>
<evidence type="ECO:0000256" key="2">
    <source>
        <dbReference type="ARBA" id="ARBA00022448"/>
    </source>
</evidence>
<keyword evidence="4 7" id="KW-0812">Transmembrane</keyword>
<dbReference type="RefSeq" id="WP_269884006.1">
    <property type="nucleotide sequence ID" value="NZ_JAQAGZ010000017.1"/>
</dbReference>
<evidence type="ECO:0000256" key="4">
    <source>
        <dbReference type="ARBA" id="ARBA00022692"/>
    </source>
</evidence>
<dbReference type="Gene3D" id="1.10.3720.10">
    <property type="entry name" value="MetI-like"/>
    <property type="match status" value="1"/>
</dbReference>
<dbReference type="InterPro" id="IPR000515">
    <property type="entry name" value="MetI-like"/>
</dbReference>
<feature type="transmembrane region" description="Helical" evidence="7">
    <location>
        <begin position="134"/>
        <end position="156"/>
    </location>
</feature>
<dbReference type="InterPro" id="IPR050901">
    <property type="entry name" value="BP-dep_ABC_trans_perm"/>
</dbReference>
<evidence type="ECO:0000259" key="8">
    <source>
        <dbReference type="PROSITE" id="PS50928"/>
    </source>
</evidence>
<keyword evidence="5 7" id="KW-1133">Transmembrane helix</keyword>
<organism evidence="9 10">
    <name type="scientific">Paenibacillus gyeongsangnamensis</name>
    <dbReference type="NCBI Taxonomy" id="3388067"/>
    <lineage>
        <taxon>Bacteria</taxon>
        <taxon>Bacillati</taxon>
        <taxon>Bacillota</taxon>
        <taxon>Bacilli</taxon>
        <taxon>Bacillales</taxon>
        <taxon>Paenibacillaceae</taxon>
        <taxon>Paenibacillus</taxon>
    </lineage>
</organism>
<dbReference type="PANTHER" id="PTHR32243:SF18">
    <property type="entry name" value="INNER MEMBRANE ABC TRANSPORTER PERMEASE PROTEIN YCJP"/>
    <property type="match status" value="1"/>
</dbReference>
<dbReference type="PANTHER" id="PTHR32243">
    <property type="entry name" value="MALTOSE TRANSPORT SYSTEM PERMEASE-RELATED"/>
    <property type="match status" value="1"/>
</dbReference>
<evidence type="ECO:0000313" key="9">
    <source>
        <dbReference type="EMBL" id="MCZ8515485.1"/>
    </source>
</evidence>
<sequence length="275" mass="31091">MKRKSWRKWILFAALLIIVILVNLPIIMVILNSLKTTSEILSSKSILPKHPSFDNYIYLNTRAKFWMYFKNSIIVAVIGTGTSIVIAAFAGYTLSRARSLFITLYSKSLLLLQMFPLILVLIPLFIMFRKLDLINTYFAVCILYITANLPFAIWMYKGFFDAIPKDLEEAAWIDGCTKSQSFVRVILPISGPGIAAVAIFSFLFSWNEYLIANVFLRKNELMTIPVGIQMFMQQYATDWGSLSAAATMALLPTFVIFLFVQKYMIHGAVAGSVKG</sequence>
<dbReference type="InterPro" id="IPR035906">
    <property type="entry name" value="MetI-like_sf"/>
</dbReference>
<feature type="transmembrane region" description="Helical" evidence="7">
    <location>
        <begin position="239"/>
        <end position="260"/>
    </location>
</feature>
<keyword evidence="6 7" id="KW-0472">Membrane</keyword>
<dbReference type="Pfam" id="PF00528">
    <property type="entry name" value="BPD_transp_1"/>
    <property type="match status" value="1"/>
</dbReference>
<evidence type="ECO:0000256" key="7">
    <source>
        <dbReference type="RuleBase" id="RU363032"/>
    </source>
</evidence>
<feature type="transmembrane region" description="Helical" evidence="7">
    <location>
        <begin position="104"/>
        <end position="128"/>
    </location>
</feature>
<dbReference type="SUPFAM" id="SSF161098">
    <property type="entry name" value="MetI-like"/>
    <property type="match status" value="1"/>
</dbReference>
<evidence type="ECO:0000256" key="5">
    <source>
        <dbReference type="ARBA" id="ARBA00022989"/>
    </source>
</evidence>
<dbReference type="PROSITE" id="PS50928">
    <property type="entry name" value="ABC_TM1"/>
    <property type="match status" value="1"/>
</dbReference>
<proteinExistence type="inferred from homology"/>
<accession>A0ABT4QFL4</accession>
<evidence type="ECO:0000256" key="1">
    <source>
        <dbReference type="ARBA" id="ARBA00004651"/>
    </source>
</evidence>
<comment type="subcellular location">
    <subcellularLocation>
        <location evidence="1 7">Cell membrane</location>
        <topology evidence="1 7">Multi-pass membrane protein</topology>
    </subcellularLocation>
</comment>
<evidence type="ECO:0000256" key="6">
    <source>
        <dbReference type="ARBA" id="ARBA00023136"/>
    </source>
</evidence>
<feature type="transmembrane region" description="Helical" evidence="7">
    <location>
        <begin position="9"/>
        <end position="31"/>
    </location>
</feature>
<gene>
    <name evidence="9" type="ORF">O9H85_24380</name>
</gene>
<feature type="transmembrane region" description="Helical" evidence="7">
    <location>
        <begin position="185"/>
        <end position="206"/>
    </location>
</feature>
<keyword evidence="2 7" id="KW-0813">Transport</keyword>
<dbReference type="Proteomes" id="UP001527882">
    <property type="component" value="Unassembled WGS sequence"/>
</dbReference>
<evidence type="ECO:0000313" key="10">
    <source>
        <dbReference type="Proteomes" id="UP001527882"/>
    </source>
</evidence>
<feature type="transmembrane region" description="Helical" evidence="7">
    <location>
        <begin position="73"/>
        <end position="92"/>
    </location>
</feature>
<evidence type="ECO:0000256" key="3">
    <source>
        <dbReference type="ARBA" id="ARBA00022475"/>
    </source>
</evidence>
<protein>
    <submittedName>
        <fullName evidence="9">Carbohydrate ABC transporter permease</fullName>
    </submittedName>
</protein>
<keyword evidence="3" id="KW-1003">Cell membrane</keyword>
<dbReference type="EMBL" id="JAQAGZ010000017">
    <property type="protein sequence ID" value="MCZ8515485.1"/>
    <property type="molecule type" value="Genomic_DNA"/>
</dbReference>
<dbReference type="CDD" id="cd06261">
    <property type="entry name" value="TM_PBP2"/>
    <property type="match status" value="1"/>
</dbReference>
<comment type="caution">
    <text evidence="9">The sequence shown here is derived from an EMBL/GenBank/DDBJ whole genome shotgun (WGS) entry which is preliminary data.</text>
</comment>